<dbReference type="InterPro" id="IPR036397">
    <property type="entry name" value="RNaseH_sf"/>
</dbReference>
<dbReference type="RefSeq" id="XP_006822091.1">
    <property type="nucleotide sequence ID" value="XM_006822028.1"/>
</dbReference>
<dbReference type="InterPro" id="IPR041588">
    <property type="entry name" value="Integrase_H2C2"/>
</dbReference>
<evidence type="ECO:0000313" key="3">
    <source>
        <dbReference type="RefSeq" id="XP_006822091.1"/>
    </source>
</evidence>
<dbReference type="Gene3D" id="3.30.420.10">
    <property type="entry name" value="Ribonuclease H-like superfamily/Ribonuclease H"/>
    <property type="match status" value="1"/>
</dbReference>
<reference evidence="3" key="1">
    <citation type="submission" date="2025-08" db="UniProtKB">
        <authorList>
            <consortium name="RefSeq"/>
        </authorList>
    </citation>
    <scope>IDENTIFICATION</scope>
    <source>
        <tissue evidence="3">Testes</tissue>
    </source>
</reference>
<sequence length="458" mass="53105">MTVEDLQSAESMIIQKVQHQAFSEEINDLTHINSDHSFRKKSNIRKLDPFIGTDGLLRVGGRLRFAEIPDESKHPILLPKDSIISELILRQIHEQGQHFGRSYILSQLREKYWIVNANSAARKLISKCIVCKRQRGQPREQMMADLPMERLAIGEPPFTRVGVDCFGPIEVKLKRSRIKRYGVIFTCLTIRAVHIEIADSMDTDSFINALRRFAARRGQVKEMRLDNGSNFVRANKELQEEISKWNHAQISEGLLRKGINWKFNPPYGSHFGGVWERQIRTIKQLLSVLVGQQILTDESLRTFMCEVEMTVNSRPITTTSGDVRDFKALTPNMMLNMASTELPACVIDKNDTHPKRRWKQVQYMSDIFWRRWIKEYLPSLQLRQKWLNVKPNLKINDIVLVKDENTPRNLWPLGKVVQVIPDARGLVRKVLVKTRSKIVSRPYDKICTLLEAEEQRSQ</sequence>
<dbReference type="Pfam" id="PF17921">
    <property type="entry name" value="Integrase_H2C2"/>
    <property type="match status" value="1"/>
</dbReference>
<evidence type="ECO:0000313" key="2">
    <source>
        <dbReference type="Proteomes" id="UP000694865"/>
    </source>
</evidence>
<dbReference type="SUPFAM" id="SSF53098">
    <property type="entry name" value="Ribonuclease H-like"/>
    <property type="match status" value="1"/>
</dbReference>
<dbReference type="Pfam" id="PF18701">
    <property type="entry name" value="DUF5641"/>
    <property type="match status" value="1"/>
</dbReference>
<proteinExistence type="predicted"/>
<dbReference type="GeneID" id="102806335"/>
<dbReference type="InterPro" id="IPR040676">
    <property type="entry name" value="DUF5641"/>
</dbReference>
<dbReference type="Gene3D" id="1.10.340.70">
    <property type="match status" value="1"/>
</dbReference>
<feature type="domain" description="Integrase catalytic" evidence="1">
    <location>
        <begin position="153"/>
        <end position="339"/>
    </location>
</feature>
<accession>A0ABM0MQ00</accession>
<dbReference type="Proteomes" id="UP000694865">
    <property type="component" value="Unplaced"/>
</dbReference>
<dbReference type="PANTHER" id="PTHR47331:SF1">
    <property type="entry name" value="GAG-LIKE PROTEIN"/>
    <property type="match status" value="1"/>
</dbReference>
<dbReference type="InterPro" id="IPR012337">
    <property type="entry name" value="RNaseH-like_sf"/>
</dbReference>
<dbReference type="InterPro" id="IPR001584">
    <property type="entry name" value="Integrase_cat-core"/>
</dbReference>
<organism evidence="2 3">
    <name type="scientific">Saccoglossus kowalevskii</name>
    <name type="common">Acorn worm</name>
    <dbReference type="NCBI Taxonomy" id="10224"/>
    <lineage>
        <taxon>Eukaryota</taxon>
        <taxon>Metazoa</taxon>
        <taxon>Hemichordata</taxon>
        <taxon>Enteropneusta</taxon>
        <taxon>Harrimaniidae</taxon>
        <taxon>Saccoglossus</taxon>
    </lineage>
</organism>
<protein>
    <submittedName>
        <fullName evidence="3">Uncharacterized protein LOC102806335</fullName>
    </submittedName>
</protein>
<evidence type="ECO:0000259" key="1">
    <source>
        <dbReference type="PROSITE" id="PS50994"/>
    </source>
</evidence>
<gene>
    <name evidence="3" type="primary">LOC102806335</name>
</gene>
<dbReference type="PROSITE" id="PS50994">
    <property type="entry name" value="INTEGRASE"/>
    <property type="match status" value="1"/>
</dbReference>
<keyword evidence="2" id="KW-1185">Reference proteome</keyword>
<name>A0ABM0MQ00_SACKO</name>
<dbReference type="PANTHER" id="PTHR47331">
    <property type="entry name" value="PHD-TYPE DOMAIN-CONTAINING PROTEIN"/>
    <property type="match status" value="1"/>
</dbReference>